<comment type="caution">
    <text evidence="1">The sequence shown here is derived from an EMBL/GenBank/DDBJ whole genome shotgun (WGS) entry which is preliminary data.</text>
</comment>
<proteinExistence type="predicted"/>
<name>A0ABT6L263_9MYCO</name>
<reference evidence="1 2" key="1">
    <citation type="submission" date="2023-04" db="EMBL/GenBank/DDBJ databases">
        <title>Forest soil microbial communities from Buena Vista Peninsula, Colon Province, Panama.</title>
        <authorList>
            <person name="Bouskill N."/>
        </authorList>
    </citation>
    <scope>NUCLEOTIDE SEQUENCE [LARGE SCALE GENOMIC DNA]</scope>
    <source>
        <strain evidence="1 2">AC80</strain>
    </source>
</reference>
<evidence type="ECO:0000313" key="1">
    <source>
        <dbReference type="EMBL" id="MDH6197046.1"/>
    </source>
</evidence>
<protein>
    <submittedName>
        <fullName evidence="1">Uncharacterized protein</fullName>
    </submittedName>
</protein>
<evidence type="ECO:0000313" key="2">
    <source>
        <dbReference type="Proteomes" id="UP001160130"/>
    </source>
</evidence>
<keyword evidence="2" id="KW-1185">Reference proteome</keyword>
<gene>
    <name evidence="1" type="ORF">M2272_003699</name>
</gene>
<organism evidence="1 2">
    <name type="scientific">Mycolicibacterium frederiksbergense</name>
    <dbReference type="NCBI Taxonomy" id="117567"/>
    <lineage>
        <taxon>Bacteria</taxon>
        <taxon>Bacillati</taxon>
        <taxon>Actinomycetota</taxon>
        <taxon>Actinomycetes</taxon>
        <taxon>Mycobacteriales</taxon>
        <taxon>Mycobacteriaceae</taxon>
        <taxon>Mycolicibacterium</taxon>
    </lineage>
</organism>
<accession>A0ABT6L263</accession>
<dbReference type="EMBL" id="JARXVE010000006">
    <property type="protein sequence ID" value="MDH6197046.1"/>
    <property type="molecule type" value="Genomic_DNA"/>
</dbReference>
<dbReference type="Proteomes" id="UP001160130">
    <property type="component" value="Unassembled WGS sequence"/>
</dbReference>
<sequence>MATADREMVAPVAAPAMVAFTATGRETRAEP</sequence>